<feature type="region of interest" description="Disordered" evidence="1">
    <location>
        <begin position="1"/>
        <end position="64"/>
    </location>
</feature>
<dbReference type="PANTHER" id="PTHR43685:SF2">
    <property type="entry name" value="GLYCOSYLTRANSFERASE 2-LIKE DOMAIN-CONTAINING PROTEIN"/>
    <property type="match status" value="1"/>
</dbReference>
<reference evidence="3 4" key="1">
    <citation type="submission" date="2019-01" db="EMBL/GenBank/DDBJ databases">
        <title>Egibacter rhizosphaerae EGI 80759T.</title>
        <authorList>
            <person name="Chen D.-D."/>
            <person name="Tian Y."/>
            <person name="Jiao J.-Y."/>
            <person name="Zhang X.-T."/>
            <person name="Zhang Y.-G."/>
            <person name="Zhang Y."/>
            <person name="Xiao M."/>
            <person name="Shu W.-S."/>
            <person name="Li W.-J."/>
        </authorList>
    </citation>
    <scope>NUCLEOTIDE SEQUENCE [LARGE SCALE GENOMIC DNA]</scope>
    <source>
        <strain evidence="3 4">EGI 80759</strain>
    </source>
</reference>
<protein>
    <submittedName>
        <fullName evidence="3">Glycosyltransferase family 2 protein</fullName>
    </submittedName>
</protein>
<keyword evidence="3" id="KW-0808">Transferase</keyword>
<feature type="domain" description="Glycosyltransferase 2-like" evidence="2">
    <location>
        <begin position="261"/>
        <end position="426"/>
    </location>
</feature>
<accession>A0A411YLF4</accession>
<dbReference type="InterPro" id="IPR001173">
    <property type="entry name" value="Glyco_trans_2-like"/>
</dbReference>
<feature type="compositionally biased region" description="Basic and acidic residues" evidence="1">
    <location>
        <begin position="214"/>
        <end position="226"/>
    </location>
</feature>
<dbReference type="EMBL" id="CP036402">
    <property type="protein sequence ID" value="QBI22017.1"/>
    <property type="molecule type" value="Genomic_DNA"/>
</dbReference>
<dbReference type="OrthoDB" id="3177103at2"/>
<name>A0A411YLF4_9ACTN</name>
<dbReference type="InterPro" id="IPR050834">
    <property type="entry name" value="Glycosyltransf_2"/>
</dbReference>
<feature type="region of interest" description="Disordered" evidence="1">
    <location>
        <begin position="153"/>
        <end position="178"/>
    </location>
</feature>
<dbReference type="AlphaFoldDB" id="A0A411YLF4"/>
<evidence type="ECO:0000256" key="1">
    <source>
        <dbReference type="SAM" id="MobiDB-lite"/>
    </source>
</evidence>
<dbReference type="Gene3D" id="3.90.550.10">
    <property type="entry name" value="Spore Coat Polysaccharide Biosynthesis Protein SpsA, Chain A"/>
    <property type="match status" value="1"/>
</dbReference>
<feature type="region of interest" description="Disordered" evidence="1">
    <location>
        <begin position="208"/>
        <end position="227"/>
    </location>
</feature>
<feature type="compositionally biased region" description="Basic and acidic residues" evidence="1">
    <location>
        <begin position="554"/>
        <end position="575"/>
    </location>
</feature>
<feature type="region of interest" description="Disordered" evidence="1">
    <location>
        <begin position="554"/>
        <end position="607"/>
    </location>
</feature>
<gene>
    <name evidence="3" type="ORF">ER308_12455</name>
</gene>
<dbReference type="Proteomes" id="UP000291469">
    <property type="component" value="Chromosome"/>
</dbReference>
<dbReference type="GO" id="GO:0016740">
    <property type="term" value="F:transferase activity"/>
    <property type="evidence" value="ECO:0007669"/>
    <property type="project" value="UniProtKB-KW"/>
</dbReference>
<dbReference type="SUPFAM" id="SSF53448">
    <property type="entry name" value="Nucleotide-diphospho-sugar transferases"/>
    <property type="match status" value="1"/>
</dbReference>
<feature type="compositionally biased region" description="Basic and acidic residues" evidence="1">
    <location>
        <begin position="597"/>
        <end position="607"/>
    </location>
</feature>
<dbReference type="InterPro" id="IPR029044">
    <property type="entry name" value="Nucleotide-diphossugar_trans"/>
</dbReference>
<evidence type="ECO:0000313" key="4">
    <source>
        <dbReference type="Proteomes" id="UP000291469"/>
    </source>
</evidence>
<proteinExistence type="predicted"/>
<dbReference type="CDD" id="cd00761">
    <property type="entry name" value="Glyco_tranf_GTA_type"/>
    <property type="match status" value="1"/>
</dbReference>
<evidence type="ECO:0000259" key="2">
    <source>
        <dbReference type="Pfam" id="PF00535"/>
    </source>
</evidence>
<sequence length="607" mass="68088">MGGARTRCQHHRDLRDRHHRGVHDRDRDRRARSRHHLAAADCRGLERARRGDRPGDAGRRSLGNRRRWRAVRADGLRPVARDRRRRVGRLRGGDHRPCRRARLAGLVTSERRARRRFRRPLAGPQRLGQPAAALWVLPARGLADLQLRIRPRVGDLGQQPERHHAHPDRRGSERRVPRVGHDLRAPHAGRDHADRVALLVQVLAGGGGRAGGLEPHDGSDRGERPRPRLVAVARPPRGCRVRARHRDSAGGLMTVMPRLTIGLPVYNGADLLPGTLDSLLAQTWGDFEIFVSDNGSTDRSVEVARAYAGTDPRVRVFAHDRNRGAAWNYNFTVWATHSELFKWAPHDDRYEPTYLERCVAALDADPTAVLAQARPVDVDVDGRVLKRWEPYARGTAPDVRRRFRSVATTWWHCLPIIGVIRRPILQQTGLIGSYESSDGVLLAELSLYGTFVELDEGLLLHTEHPGRSMRAHASRKTRGEWFDPELAGSVTFSKFRHARELAAAVHRARLPVATQLAIASDAPGWAWHWRSRLTREALGGLRDIARRRIAERRNANNREGARPDTHADAVHDPEVRSGSGSLGERARSTVPGLTGESTRERATPRGS</sequence>
<keyword evidence="4" id="KW-1185">Reference proteome</keyword>
<feature type="compositionally biased region" description="Basic and acidic residues" evidence="1">
    <location>
        <begin position="168"/>
        <end position="178"/>
    </location>
</feature>
<feature type="compositionally biased region" description="Basic and acidic residues" evidence="1">
    <location>
        <begin position="43"/>
        <end position="59"/>
    </location>
</feature>
<dbReference type="Pfam" id="PF00535">
    <property type="entry name" value="Glycos_transf_2"/>
    <property type="match status" value="1"/>
</dbReference>
<evidence type="ECO:0000313" key="3">
    <source>
        <dbReference type="EMBL" id="QBI22017.1"/>
    </source>
</evidence>
<organism evidence="3 4">
    <name type="scientific">Egibacter rhizosphaerae</name>
    <dbReference type="NCBI Taxonomy" id="1670831"/>
    <lineage>
        <taxon>Bacteria</taxon>
        <taxon>Bacillati</taxon>
        <taxon>Actinomycetota</taxon>
        <taxon>Nitriliruptoria</taxon>
        <taxon>Egibacterales</taxon>
        <taxon>Egibacteraceae</taxon>
        <taxon>Egibacter</taxon>
    </lineage>
</organism>
<dbReference type="PANTHER" id="PTHR43685">
    <property type="entry name" value="GLYCOSYLTRANSFERASE"/>
    <property type="match status" value="1"/>
</dbReference>
<dbReference type="KEGG" id="erz:ER308_12455"/>